<dbReference type="EMBL" id="JBHSAV010000005">
    <property type="protein sequence ID" value="MFC3975430.1"/>
    <property type="molecule type" value="Genomic_DNA"/>
</dbReference>
<dbReference type="PROSITE" id="PS51257">
    <property type="entry name" value="PROKAR_LIPOPROTEIN"/>
    <property type="match status" value="1"/>
</dbReference>
<protein>
    <submittedName>
        <fullName evidence="1">DUF4221 family protein</fullName>
    </submittedName>
</protein>
<name>A0ABV8EJM4_9BACT</name>
<keyword evidence="2" id="KW-1185">Reference proteome</keyword>
<dbReference type="Proteomes" id="UP001595766">
    <property type="component" value="Unassembled WGS sequence"/>
</dbReference>
<sequence>MKILIFTISLVLLFSIGCGSKISEDSDSNQKNESFEYLKYKLDYKFTITLKETSTYSSNLQVYEKDDEELLLFADAKNNGRIFFFNINNGALVDKIEFELEGPNGIGRMNGFHYINEDTILIVNSFQYKVLHLNSTGSIIDRFDLKSPNGSLSILPHPTSKSVSGMIGDQLYIKGVGEKNPYEKDYYNEMKVTQKLDLQNRSVNSGIGFPEKYRNNYFHLSTAIEFFQDVKHNYIYQSFPSEEEVYVYDKDFSLIKSFGVNHRLVKPLGKVKESDVNSDNGYKMLYSNGKYTGVYVDLYKKYLYRAAVIPPINPDQFSNYKEIKDNVRQGLVIYDLENDKKIGEVIFEINEVDLFPMYFIAKEGLYVSKEDPDENVVHFYLLRF</sequence>
<evidence type="ECO:0000313" key="1">
    <source>
        <dbReference type="EMBL" id="MFC3975430.1"/>
    </source>
</evidence>
<gene>
    <name evidence="1" type="ORF">ACFOUP_03480</name>
</gene>
<dbReference type="InterPro" id="IPR025316">
    <property type="entry name" value="DUF4221"/>
</dbReference>
<dbReference type="Pfam" id="PF13970">
    <property type="entry name" value="DUF4221"/>
    <property type="match status" value="1"/>
</dbReference>
<comment type="caution">
    <text evidence="1">The sequence shown here is derived from an EMBL/GenBank/DDBJ whole genome shotgun (WGS) entry which is preliminary data.</text>
</comment>
<proteinExistence type="predicted"/>
<reference evidence="2" key="1">
    <citation type="journal article" date="2019" name="Int. J. Syst. Evol. Microbiol.">
        <title>The Global Catalogue of Microorganisms (GCM) 10K type strain sequencing project: providing services to taxonomists for standard genome sequencing and annotation.</title>
        <authorList>
            <consortium name="The Broad Institute Genomics Platform"/>
            <consortium name="The Broad Institute Genome Sequencing Center for Infectious Disease"/>
            <person name="Wu L."/>
            <person name="Ma J."/>
        </authorList>
    </citation>
    <scope>NUCLEOTIDE SEQUENCE [LARGE SCALE GENOMIC DNA]</scope>
    <source>
        <strain evidence="2">CECT 8551</strain>
    </source>
</reference>
<organism evidence="1 2">
    <name type="scientific">Belliella kenyensis</name>
    <dbReference type="NCBI Taxonomy" id="1472724"/>
    <lineage>
        <taxon>Bacteria</taxon>
        <taxon>Pseudomonadati</taxon>
        <taxon>Bacteroidota</taxon>
        <taxon>Cytophagia</taxon>
        <taxon>Cytophagales</taxon>
        <taxon>Cyclobacteriaceae</taxon>
        <taxon>Belliella</taxon>
    </lineage>
</organism>
<evidence type="ECO:0000313" key="2">
    <source>
        <dbReference type="Proteomes" id="UP001595766"/>
    </source>
</evidence>
<dbReference type="RefSeq" id="WP_241295246.1">
    <property type="nucleotide sequence ID" value="NZ_JAKZGR010000009.1"/>
</dbReference>
<accession>A0ABV8EJM4</accession>